<evidence type="ECO:0000313" key="2">
    <source>
        <dbReference type="EMBL" id="MVB12101.1"/>
    </source>
</evidence>
<accession>A0A7G8T7E2</accession>
<feature type="transmembrane region" description="Helical" evidence="1">
    <location>
        <begin position="7"/>
        <end position="34"/>
    </location>
</feature>
<dbReference type="EMBL" id="CP060286">
    <property type="protein sequence ID" value="QNK39533.1"/>
    <property type="molecule type" value="Genomic_DNA"/>
</dbReference>
<dbReference type="EMBL" id="VWXL01000084">
    <property type="protein sequence ID" value="MVB12101.1"/>
    <property type="molecule type" value="Genomic_DNA"/>
</dbReference>
<feature type="transmembrane region" description="Helical" evidence="1">
    <location>
        <begin position="46"/>
        <end position="66"/>
    </location>
</feature>
<evidence type="ECO:0000313" key="4">
    <source>
        <dbReference type="Proteomes" id="UP000469440"/>
    </source>
</evidence>
<proteinExistence type="predicted"/>
<dbReference type="Proteomes" id="UP000469440">
    <property type="component" value="Unassembled WGS sequence"/>
</dbReference>
<name>A0A6N8I1W5_9FIRM</name>
<dbReference type="RefSeq" id="WP_156990999.1">
    <property type="nucleotide sequence ID" value="NZ_CP060286.1"/>
</dbReference>
<keyword evidence="1" id="KW-0472">Membrane</keyword>
<reference evidence="3 5" key="2">
    <citation type="submission" date="2020-08" db="EMBL/GenBank/DDBJ databases">
        <title>The isolate Caproiciproducens sp. 7D4C2 produces n-caproate at mildly acidic conditions from hexoses: genome and rBOX comparison with related strains and chain-elongating bacteria.</title>
        <authorList>
            <person name="Esquivel-Elizondo S."/>
            <person name="Bagci C."/>
            <person name="Temovska M."/>
            <person name="Jeon B.S."/>
            <person name="Bessarab I."/>
            <person name="Williams R.B.H."/>
            <person name="Huson D.H."/>
            <person name="Angenent L.T."/>
        </authorList>
    </citation>
    <scope>NUCLEOTIDE SEQUENCE [LARGE SCALE GENOMIC DNA]</scope>
    <source>
        <strain evidence="3 5">7D4C2</strain>
    </source>
</reference>
<sequence length="150" mass="16150">MVVSSGISLIAMTMMLFVSLLFVAEHVLFGLAAYHDAQSQGNPDAVIWGLAVGFLGIIPGIIYLCVRGSGRRLVRCANCGYPHDASDFCCPKCGEKNPAAAEANPYAQVLASRARKEMIGGIAVIAAGILLMILVMLFFGVFMMRYRVIF</sequence>
<dbReference type="KEGG" id="cfem:HCR03_12370"/>
<protein>
    <recommendedName>
        <fullName evidence="6">Zinc ribbon domain-containing protein</fullName>
    </recommendedName>
</protein>
<dbReference type="OrthoDB" id="1863939at2"/>
<evidence type="ECO:0000313" key="3">
    <source>
        <dbReference type="EMBL" id="QNK39533.1"/>
    </source>
</evidence>
<keyword evidence="1" id="KW-1133">Transmembrane helix</keyword>
<evidence type="ECO:0008006" key="6">
    <source>
        <dbReference type="Google" id="ProtNLM"/>
    </source>
</evidence>
<keyword evidence="4" id="KW-1185">Reference proteome</keyword>
<evidence type="ECO:0000313" key="5">
    <source>
        <dbReference type="Proteomes" id="UP000515909"/>
    </source>
</evidence>
<dbReference type="Proteomes" id="UP000515909">
    <property type="component" value="Chromosome"/>
</dbReference>
<keyword evidence="1" id="KW-0812">Transmembrane</keyword>
<dbReference type="AlphaFoldDB" id="A0A6N8I1W5"/>
<reference evidence="2 4" key="1">
    <citation type="submission" date="2019-09" db="EMBL/GenBank/DDBJ databases">
        <title>Genome sequence of Clostridium sp. EA1.</title>
        <authorList>
            <person name="Poehlein A."/>
            <person name="Bengelsdorf F.R."/>
            <person name="Daniel R."/>
        </authorList>
    </citation>
    <scope>NUCLEOTIDE SEQUENCE [LARGE SCALE GENOMIC DNA]</scope>
    <source>
        <strain evidence="2 4">EA1</strain>
    </source>
</reference>
<gene>
    <name evidence="2" type="ORF">CAFE_28320</name>
    <name evidence="3" type="ORF">HCR03_12370</name>
</gene>
<organism evidence="2 4">
    <name type="scientific">Caproicibacter fermentans</name>
    <dbReference type="NCBI Taxonomy" id="2576756"/>
    <lineage>
        <taxon>Bacteria</taxon>
        <taxon>Bacillati</taxon>
        <taxon>Bacillota</taxon>
        <taxon>Clostridia</taxon>
        <taxon>Eubacteriales</taxon>
        <taxon>Acutalibacteraceae</taxon>
        <taxon>Caproicibacter</taxon>
    </lineage>
</organism>
<feature type="transmembrane region" description="Helical" evidence="1">
    <location>
        <begin position="122"/>
        <end position="144"/>
    </location>
</feature>
<evidence type="ECO:0000256" key="1">
    <source>
        <dbReference type="SAM" id="Phobius"/>
    </source>
</evidence>
<accession>A0A6N8I1W5</accession>